<keyword evidence="4" id="KW-0566">Pantothenate biosynthesis</keyword>
<name>A0AAE3TCR0_9BACT</name>
<evidence type="ECO:0000256" key="9">
    <source>
        <dbReference type="PIRSR" id="PIRSR000388-3"/>
    </source>
</evidence>
<dbReference type="Proteomes" id="UP001221302">
    <property type="component" value="Unassembled WGS sequence"/>
</dbReference>
<dbReference type="EC" id="2.1.2.11" evidence="3 6"/>
<dbReference type="EMBL" id="JARGDL010000010">
    <property type="protein sequence ID" value="MDF1612195.1"/>
    <property type="molecule type" value="Genomic_DNA"/>
</dbReference>
<evidence type="ECO:0000313" key="11">
    <source>
        <dbReference type="Proteomes" id="UP001221302"/>
    </source>
</evidence>
<evidence type="ECO:0000256" key="7">
    <source>
        <dbReference type="PIRSR" id="PIRSR000388-1"/>
    </source>
</evidence>
<dbReference type="Pfam" id="PF02548">
    <property type="entry name" value="Pantoate_transf"/>
    <property type="match status" value="1"/>
</dbReference>
<feature type="binding site" evidence="8">
    <location>
        <position position="111"/>
    </location>
    <ligand>
        <name>3-methyl-2-oxobutanoate</name>
        <dbReference type="ChEBI" id="CHEBI:11851"/>
    </ligand>
</feature>
<evidence type="ECO:0000313" key="10">
    <source>
        <dbReference type="EMBL" id="MDF1612195.1"/>
    </source>
</evidence>
<dbReference type="PIRSF" id="PIRSF000388">
    <property type="entry name" value="Pantoate_hydroxy_MeTrfase"/>
    <property type="match status" value="1"/>
</dbReference>
<evidence type="ECO:0000256" key="3">
    <source>
        <dbReference type="ARBA" id="ARBA00012618"/>
    </source>
</evidence>
<feature type="active site" description="Proton acceptor" evidence="7">
    <location>
        <position position="180"/>
    </location>
</feature>
<evidence type="ECO:0000256" key="2">
    <source>
        <dbReference type="ARBA" id="ARBA00011424"/>
    </source>
</evidence>
<dbReference type="NCBIfam" id="NF001452">
    <property type="entry name" value="PRK00311.1"/>
    <property type="match status" value="1"/>
</dbReference>
<accession>A0AAE3TCR0</accession>
<dbReference type="InterPro" id="IPR003700">
    <property type="entry name" value="Pantoate_hydroxy_MeTrfase"/>
</dbReference>
<feature type="binding site" evidence="9">
    <location>
        <position position="113"/>
    </location>
    <ligand>
        <name>Mg(2+)</name>
        <dbReference type="ChEBI" id="CHEBI:18420"/>
    </ligand>
</feature>
<dbReference type="PANTHER" id="PTHR20881:SF0">
    <property type="entry name" value="3-METHYL-2-OXOBUTANOATE HYDROXYMETHYLTRANSFERASE"/>
    <property type="match status" value="1"/>
</dbReference>
<dbReference type="SUPFAM" id="SSF51621">
    <property type="entry name" value="Phosphoenolpyruvate/pyruvate domain"/>
    <property type="match status" value="1"/>
</dbReference>
<evidence type="ECO:0000256" key="4">
    <source>
        <dbReference type="ARBA" id="ARBA00022655"/>
    </source>
</evidence>
<feature type="binding site" evidence="9">
    <location>
        <position position="82"/>
    </location>
    <ligand>
        <name>Mg(2+)</name>
        <dbReference type="ChEBI" id="CHEBI:18420"/>
    </ligand>
</feature>
<feature type="binding site" evidence="8">
    <location>
        <begin position="43"/>
        <end position="44"/>
    </location>
    <ligand>
        <name>3-methyl-2-oxobutanoate</name>
        <dbReference type="ChEBI" id="CHEBI:11851"/>
    </ligand>
</feature>
<dbReference type="InterPro" id="IPR015813">
    <property type="entry name" value="Pyrv/PenolPyrv_kinase-like_dom"/>
</dbReference>
<sequence length="229" mass="25088">MKSVNEFIKAKVKGEKISTVTCYDFWSAKIINESDVDAILVVDSSAMVMHGFETTINAKVVMMCYHVDVVKRAATSKFIIADIPFLEHKKGIENLFQSVDKLLKAGANAIKLEGVDGNLDIIKELTQSGIPVMGHIGLTPQSINKIGGYIIQGKDDNFSEKIFNEALKLQSAGCFYIVLELIPSHLAKEISINLSIPTIGIGAGLETYGQVLVLHDLLGFNKDFNPKFV</sequence>
<organism evidence="10 11">
    <name type="scientific">Stygiobacter electus</name>
    <dbReference type="NCBI Taxonomy" id="3032292"/>
    <lineage>
        <taxon>Bacteria</taxon>
        <taxon>Pseudomonadati</taxon>
        <taxon>Ignavibacteriota</taxon>
        <taxon>Ignavibacteria</taxon>
        <taxon>Ignavibacteriales</taxon>
        <taxon>Melioribacteraceae</taxon>
        <taxon>Stygiobacter</taxon>
    </lineage>
</organism>
<dbReference type="GO" id="GO:0005737">
    <property type="term" value="C:cytoplasm"/>
    <property type="evidence" value="ECO:0007669"/>
    <property type="project" value="TreeGrafter"/>
</dbReference>
<evidence type="ECO:0000256" key="6">
    <source>
        <dbReference type="NCBIfam" id="TIGR00222"/>
    </source>
</evidence>
<keyword evidence="11" id="KW-1185">Reference proteome</keyword>
<protein>
    <recommendedName>
        <fullName evidence="3 6">3-methyl-2-oxobutanoate hydroxymethyltransferase</fullName>
        <ecNumber evidence="3 6">2.1.2.11</ecNumber>
    </recommendedName>
</protein>
<evidence type="ECO:0000256" key="8">
    <source>
        <dbReference type="PIRSR" id="PIRSR000388-2"/>
    </source>
</evidence>
<comment type="similarity">
    <text evidence="1">Belongs to the PanB family.</text>
</comment>
<keyword evidence="9" id="KW-0479">Metal-binding</keyword>
<comment type="subunit">
    <text evidence="2">Homodecamer; pentamer of dimers.</text>
</comment>
<dbReference type="NCBIfam" id="TIGR00222">
    <property type="entry name" value="panB"/>
    <property type="match status" value="1"/>
</dbReference>
<evidence type="ECO:0000256" key="1">
    <source>
        <dbReference type="ARBA" id="ARBA00008676"/>
    </source>
</evidence>
<comment type="cofactor">
    <cofactor evidence="9">
        <name>Mg(2+)</name>
        <dbReference type="ChEBI" id="CHEBI:18420"/>
    </cofactor>
    <text evidence="9">Binds 1 Mg(2+) ion per subunit.</text>
</comment>
<dbReference type="PANTHER" id="PTHR20881">
    <property type="entry name" value="3-METHYL-2-OXOBUTANOATE HYDROXYMETHYLTRANSFERASE"/>
    <property type="match status" value="1"/>
</dbReference>
<dbReference type="CDD" id="cd06557">
    <property type="entry name" value="KPHMT-like"/>
    <property type="match status" value="1"/>
</dbReference>
<comment type="caution">
    <text evidence="10">The sequence shown here is derived from an EMBL/GenBank/DDBJ whole genome shotgun (WGS) entry which is preliminary data.</text>
</comment>
<keyword evidence="5 10" id="KW-0808">Transferase</keyword>
<proteinExistence type="inferred from homology"/>
<gene>
    <name evidence="10" type="primary">panB</name>
    <name evidence="10" type="ORF">P0M35_08540</name>
</gene>
<dbReference type="InterPro" id="IPR040442">
    <property type="entry name" value="Pyrv_kinase-like_dom_sf"/>
</dbReference>
<feature type="binding site" evidence="9">
    <location>
        <position position="43"/>
    </location>
    <ligand>
        <name>Mg(2+)</name>
        <dbReference type="ChEBI" id="CHEBI:18420"/>
    </ligand>
</feature>
<keyword evidence="9" id="KW-0460">Magnesium</keyword>
<dbReference type="GO" id="GO:0015940">
    <property type="term" value="P:pantothenate biosynthetic process"/>
    <property type="evidence" value="ECO:0007669"/>
    <property type="project" value="UniProtKB-UniRule"/>
</dbReference>
<dbReference type="Gene3D" id="3.20.20.60">
    <property type="entry name" value="Phosphoenolpyruvate-binding domains"/>
    <property type="match status" value="1"/>
</dbReference>
<dbReference type="GO" id="GO:0000287">
    <property type="term" value="F:magnesium ion binding"/>
    <property type="evidence" value="ECO:0007669"/>
    <property type="project" value="TreeGrafter"/>
</dbReference>
<dbReference type="GO" id="GO:0003864">
    <property type="term" value="F:3-methyl-2-oxobutanoate hydroxymethyltransferase activity"/>
    <property type="evidence" value="ECO:0007669"/>
    <property type="project" value="UniProtKB-UniRule"/>
</dbReference>
<dbReference type="AlphaFoldDB" id="A0AAE3TCR0"/>
<feature type="binding site" evidence="8">
    <location>
        <position position="82"/>
    </location>
    <ligand>
        <name>3-methyl-2-oxobutanoate</name>
        <dbReference type="ChEBI" id="CHEBI:11851"/>
    </ligand>
</feature>
<reference evidence="10" key="1">
    <citation type="submission" date="2023-03" db="EMBL/GenBank/DDBJ databases">
        <title>Stygiobacter electus gen. nov., sp. nov., facultatively anaerobic thermotolerant bacterium of the class Ignavibacteria from a well of Yessentuki mineral water deposit.</title>
        <authorList>
            <person name="Podosokorskaya O.A."/>
            <person name="Elcheninov A.G."/>
            <person name="Petrova N.F."/>
            <person name="Zavarzina D.G."/>
            <person name="Kublanov I.V."/>
            <person name="Merkel A.Y."/>
        </authorList>
    </citation>
    <scope>NUCLEOTIDE SEQUENCE</scope>
    <source>
        <strain evidence="10">09-Me</strain>
    </source>
</reference>
<evidence type="ECO:0000256" key="5">
    <source>
        <dbReference type="ARBA" id="ARBA00022679"/>
    </source>
</evidence>